<gene>
    <name evidence="2" type="ORF">UV73_C0002G0013</name>
</gene>
<dbReference type="STRING" id="1618443.UV73_C0002G0013"/>
<comment type="caution">
    <text evidence="2">The sequence shown here is derived from an EMBL/GenBank/DDBJ whole genome shotgun (WGS) entry which is preliminary data.</text>
</comment>
<dbReference type="SUPFAM" id="SSF54427">
    <property type="entry name" value="NTF2-like"/>
    <property type="match status" value="1"/>
</dbReference>
<dbReference type="InterPro" id="IPR032710">
    <property type="entry name" value="NTF2-like_dom_sf"/>
</dbReference>
<accession>A0A0G1DKX1</accession>
<dbReference type="Pfam" id="PF12680">
    <property type="entry name" value="SnoaL_2"/>
    <property type="match status" value="1"/>
</dbReference>
<dbReference type="AlphaFoldDB" id="A0A0G1DKX1"/>
<dbReference type="PATRIC" id="fig|1618443.3.peg.288"/>
<organism evidence="2 3">
    <name type="scientific">Candidatus Gottesmanbacteria bacterium GW2011_GWA2_43_14</name>
    <dbReference type="NCBI Taxonomy" id="1618443"/>
    <lineage>
        <taxon>Bacteria</taxon>
        <taxon>Candidatus Gottesmaniibacteriota</taxon>
    </lineage>
</organism>
<evidence type="ECO:0000259" key="1">
    <source>
        <dbReference type="Pfam" id="PF12680"/>
    </source>
</evidence>
<name>A0A0G1DKX1_9BACT</name>
<dbReference type="Gene3D" id="3.10.450.50">
    <property type="match status" value="1"/>
</dbReference>
<proteinExistence type="predicted"/>
<evidence type="ECO:0000313" key="2">
    <source>
        <dbReference type="EMBL" id="KKS98299.1"/>
    </source>
</evidence>
<dbReference type="Proteomes" id="UP000034894">
    <property type="component" value="Unassembled WGS sequence"/>
</dbReference>
<feature type="domain" description="SnoaL-like" evidence="1">
    <location>
        <begin position="19"/>
        <end position="124"/>
    </location>
</feature>
<sequence>MSVKRNINHGDITVGTLKQILEAFNNHDLDAIMEFFSDDCSFDFPRGPEPWGQRFVGKDQVRKALASRFEGIPDVHYGDDRHWVSAYADTGVSEWTLTGTSTSGDILNVRGCDLWEFQKGKVVRKDSYWKIVEPIGDVSGKKI</sequence>
<dbReference type="EMBL" id="LCFP01000002">
    <property type="protein sequence ID" value="KKS98299.1"/>
    <property type="molecule type" value="Genomic_DNA"/>
</dbReference>
<protein>
    <recommendedName>
        <fullName evidence="1">SnoaL-like domain-containing protein</fullName>
    </recommendedName>
</protein>
<dbReference type="InterPro" id="IPR037401">
    <property type="entry name" value="SnoaL-like"/>
</dbReference>
<reference evidence="2 3" key="1">
    <citation type="journal article" date="2015" name="Nature">
        <title>rRNA introns, odd ribosomes, and small enigmatic genomes across a large radiation of phyla.</title>
        <authorList>
            <person name="Brown C.T."/>
            <person name="Hug L.A."/>
            <person name="Thomas B.C."/>
            <person name="Sharon I."/>
            <person name="Castelle C.J."/>
            <person name="Singh A."/>
            <person name="Wilkins M.J."/>
            <person name="Williams K.H."/>
            <person name="Banfield J.F."/>
        </authorList>
    </citation>
    <scope>NUCLEOTIDE SEQUENCE [LARGE SCALE GENOMIC DNA]</scope>
</reference>
<evidence type="ECO:0000313" key="3">
    <source>
        <dbReference type="Proteomes" id="UP000034894"/>
    </source>
</evidence>